<gene>
    <name evidence="2" type="ORF">PIB30_084542</name>
</gene>
<accession>A0ABU6ZRD2</accession>
<keyword evidence="3" id="KW-1185">Reference proteome</keyword>
<proteinExistence type="predicted"/>
<name>A0ABU6ZRD2_9FABA</name>
<sequence>MEQQQQGFSSINEILAGMQLQLQTMFQGLQTTQNQYLEKLRALKTRQDEFFSNQNNQYNMIRQEQNLMAKEIQDLRKYQVNTTMMGANKNEVEQFMSKVVEQQGLYTEAMKQLKEWTRNASARECYSVWVHQQANPNLVEMPVYKVTKQIYKNLDANRPMFHGFLKSEGQSSQSAPPQSPDHPTTQPKD</sequence>
<comment type="caution">
    <text evidence="2">The sequence shown here is derived from an EMBL/GenBank/DDBJ whole genome shotgun (WGS) entry which is preliminary data.</text>
</comment>
<dbReference type="Proteomes" id="UP001341840">
    <property type="component" value="Unassembled WGS sequence"/>
</dbReference>
<evidence type="ECO:0000313" key="3">
    <source>
        <dbReference type="Proteomes" id="UP001341840"/>
    </source>
</evidence>
<dbReference type="EMBL" id="JASCZI010273235">
    <property type="protein sequence ID" value="MED6224485.1"/>
    <property type="molecule type" value="Genomic_DNA"/>
</dbReference>
<protein>
    <submittedName>
        <fullName evidence="2">Uncharacterized protein</fullName>
    </submittedName>
</protein>
<reference evidence="2 3" key="1">
    <citation type="journal article" date="2023" name="Plants (Basel)">
        <title>Bridging the Gap: Combining Genomics and Transcriptomics Approaches to Understand Stylosanthes scabra, an Orphan Legume from the Brazilian Caatinga.</title>
        <authorList>
            <person name="Ferreira-Neto J.R.C."/>
            <person name="da Silva M.D."/>
            <person name="Binneck E."/>
            <person name="de Melo N.F."/>
            <person name="da Silva R.H."/>
            <person name="de Melo A.L.T.M."/>
            <person name="Pandolfi V."/>
            <person name="Bustamante F.O."/>
            <person name="Brasileiro-Vidal A.C."/>
            <person name="Benko-Iseppon A.M."/>
        </authorList>
    </citation>
    <scope>NUCLEOTIDE SEQUENCE [LARGE SCALE GENOMIC DNA]</scope>
    <source>
        <tissue evidence="2">Leaves</tissue>
    </source>
</reference>
<evidence type="ECO:0000313" key="2">
    <source>
        <dbReference type="EMBL" id="MED6224485.1"/>
    </source>
</evidence>
<organism evidence="2 3">
    <name type="scientific">Stylosanthes scabra</name>
    <dbReference type="NCBI Taxonomy" id="79078"/>
    <lineage>
        <taxon>Eukaryota</taxon>
        <taxon>Viridiplantae</taxon>
        <taxon>Streptophyta</taxon>
        <taxon>Embryophyta</taxon>
        <taxon>Tracheophyta</taxon>
        <taxon>Spermatophyta</taxon>
        <taxon>Magnoliopsida</taxon>
        <taxon>eudicotyledons</taxon>
        <taxon>Gunneridae</taxon>
        <taxon>Pentapetalae</taxon>
        <taxon>rosids</taxon>
        <taxon>fabids</taxon>
        <taxon>Fabales</taxon>
        <taxon>Fabaceae</taxon>
        <taxon>Papilionoideae</taxon>
        <taxon>50 kb inversion clade</taxon>
        <taxon>dalbergioids sensu lato</taxon>
        <taxon>Dalbergieae</taxon>
        <taxon>Pterocarpus clade</taxon>
        <taxon>Stylosanthes</taxon>
    </lineage>
</organism>
<evidence type="ECO:0000256" key="1">
    <source>
        <dbReference type="SAM" id="MobiDB-lite"/>
    </source>
</evidence>
<feature type="region of interest" description="Disordered" evidence="1">
    <location>
        <begin position="164"/>
        <end position="189"/>
    </location>
</feature>